<evidence type="ECO:0008006" key="4">
    <source>
        <dbReference type="Google" id="ProtNLM"/>
    </source>
</evidence>
<feature type="region of interest" description="Disordered" evidence="1">
    <location>
        <begin position="1"/>
        <end position="50"/>
    </location>
</feature>
<sequence length="200" mass="20817">MANESPAKEAQHAAEQAAAEGRRAGQAARDEMQGMKHEATGRMDAAKERVRDAADERLRATTATGAEQVERTARAFEDAAGEYREGSMPSEALHRVSGFLEDTARDLRNADLETVTGEVSRFARRNPALFVAGAAAVGFAAARLLRAGDADMRDEDDDWETAAPAPPAASRSSGAAAEPGAAAHGATGTTRTPDEPGGAA</sequence>
<keyword evidence="3" id="KW-1185">Reference proteome</keyword>
<protein>
    <recommendedName>
        <fullName evidence="4">DUF3618 domain-containing protein</fullName>
    </recommendedName>
</protein>
<proteinExistence type="predicted"/>
<evidence type="ECO:0000313" key="3">
    <source>
        <dbReference type="Proteomes" id="UP000268016"/>
    </source>
</evidence>
<accession>A0A3N2R8C6</accession>
<dbReference type="EMBL" id="RDRB01000002">
    <property type="protein sequence ID" value="ROU03742.1"/>
    <property type="molecule type" value="Genomic_DNA"/>
</dbReference>
<gene>
    <name evidence="2" type="ORF">EAT49_05450</name>
</gene>
<dbReference type="Proteomes" id="UP000268016">
    <property type="component" value="Unassembled WGS sequence"/>
</dbReference>
<evidence type="ECO:0000313" key="2">
    <source>
        <dbReference type="EMBL" id="ROU03742.1"/>
    </source>
</evidence>
<feature type="compositionally biased region" description="Low complexity" evidence="1">
    <location>
        <begin position="168"/>
        <end position="191"/>
    </location>
</feature>
<feature type="compositionally biased region" description="Basic and acidic residues" evidence="1">
    <location>
        <begin position="1"/>
        <end position="12"/>
    </location>
</feature>
<reference evidence="2 3" key="1">
    <citation type="submission" date="2018-10" db="EMBL/GenBank/DDBJ databases">
        <title>Histidinibacterium lentulum gen. nov., sp. nov., a marine bacterium from the culture broth of Picochlorum sp. 122.</title>
        <authorList>
            <person name="Wang G."/>
        </authorList>
    </citation>
    <scope>NUCLEOTIDE SEQUENCE [LARGE SCALE GENOMIC DNA]</scope>
    <source>
        <strain evidence="2 3">B17</strain>
    </source>
</reference>
<evidence type="ECO:0000256" key="1">
    <source>
        <dbReference type="SAM" id="MobiDB-lite"/>
    </source>
</evidence>
<comment type="caution">
    <text evidence="2">The sequence shown here is derived from an EMBL/GenBank/DDBJ whole genome shotgun (WGS) entry which is preliminary data.</text>
</comment>
<dbReference type="AlphaFoldDB" id="A0A3N2R8C6"/>
<organism evidence="2 3">
    <name type="scientific">Histidinibacterium lentulum</name>
    <dbReference type="NCBI Taxonomy" id="2480588"/>
    <lineage>
        <taxon>Bacteria</taxon>
        <taxon>Pseudomonadati</taxon>
        <taxon>Pseudomonadota</taxon>
        <taxon>Alphaproteobacteria</taxon>
        <taxon>Rhodobacterales</taxon>
        <taxon>Paracoccaceae</taxon>
        <taxon>Histidinibacterium</taxon>
    </lineage>
</organism>
<feature type="region of interest" description="Disordered" evidence="1">
    <location>
        <begin position="152"/>
        <end position="200"/>
    </location>
</feature>
<name>A0A3N2R8C6_9RHOB</name>
<feature type="compositionally biased region" description="Basic and acidic residues" evidence="1">
    <location>
        <begin position="20"/>
        <end position="50"/>
    </location>
</feature>
<dbReference type="RefSeq" id="WP_123641274.1">
    <property type="nucleotide sequence ID" value="NZ_ML119082.1"/>
</dbReference>